<keyword evidence="1" id="KW-0677">Repeat</keyword>
<dbReference type="OrthoDB" id="20727at2759"/>
<sequence length="482" mass="53170">MWRPTSRGTQMEPERVTEDDKKQQQRRWKCDNDHDDDGGGKYDEDEAGNVDSGFLSGANLQFSGEISGDSGLLHSPEREEEEGRWGEGEGQRQERQAAKATTPAPSSSSSSSSTAASAAIAHEEPMRAIDSGVDLDLTETLSQLSLKQVSLNPLAAKGKLIQAEPTAPELLPVSASLAQNDEDDVEFEEPRDDGNDDEKRATTSNEEPAWQLYYTQDDDGDTQLHIAIVQGFVEAALCLIRMAPDPCLLDTMNDDWQSPMHLAVLTHQPLIVRRLVLAGADPSLRNFRGNTALHLACMSGDFTCAKALTDPLSPMERNKLMPGQTVPALPQNLEQRNYSGEMCLHVAAANGYVDLVRLLLRLGADLKAKEGLAGYTALHLAVERQHRPLFDFLLPECQRALCLDERTYGRRTAYQLTLDIKGEFSRRARRELIRHGAHPEPLSEPDSDSNSESSEDEETMRTSWTADYLSAIKTQNAVGVTV</sequence>
<dbReference type="Pfam" id="PF12796">
    <property type="entry name" value="Ank_2"/>
    <property type="match status" value="1"/>
</dbReference>
<evidence type="ECO:0000256" key="3">
    <source>
        <dbReference type="PROSITE-ProRule" id="PRU00023"/>
    </source>
</evidence>
<dbReference type="GeneID" id="112456272"/>
<dbReference type="CTD" id="34969"/>
<evidence type="ECO:0000313" key="5">
    <source>
        <dbReference type="Proteomes" id="UP000504618"/>
    </source>
</evidence>
<evidence type="ECO:0000256" key="4">
    <source>
        <dbReference type="SAM" id="MobiDB-lite"/>
    </source>
</evidence>
<feature type="compositionally biased region" description="Basic and acidic residues" evidence="4">
    <location>
        <begin position="12"/>
        <end position="42"/>
    </location>
</feature>
<organism evidence="5 6">
    <name type="scientific">Temnothorax curvispinosus</name>
    <dbReference type="NCBI Taxonomy" id="300111"/>
    <lineage>
        <taxon>Eukaryota</taxon>
        <taxon>Metazoa</taxon>
        <taxon>Ecdysozoa</taxon>
        <taxon>Arthropoda</taxon>
        <taxon>Hexapoda</taxon>
        <taxon>Insecta</taxon>
        <taxon>Pterygota</taxon>
        <taxon>Neoptera</taxon>
        <taxon>Endopterygota</taxon>
        <taxon>Hymenoptera</taxon>
        <taxon>Apocrita</taxon>
        <taxon>Aculeata</taxon>
        <taxon>Formicoidea</taxon>
        <taxon>Formicidae</taxon>
        <taxon>Myrmicinae</taxon>
        <taxon>Temnothorax</taxon>
    </lineage>
</organism>
<dbReference type="GO" id="GO:0005829">
    <property type="term" value="C:cytosol"/>
    <property type="evidence" value="ECO:0007669"/>
    <property type="project" value="TreeGrafter"/>
</dbReference>
<dbReference type="Gene3D" id="1.25.40.20">
    <property type="entry name" value="Ankyrin repeat-containing domain"/>
    <property type="match status" value="1"/>
</dbReference>
<dbReference type="GO" id="GO:0071356">
    <property type="term" value="P:cellular response to tumor necrosis factor"/>
    <property type="evidence" value="ECO:0007669"/>
    <property type="project" value="TreeGrafter"/>
</dbReference>
<protein>
    <submittedName>
        <fullName evidence="6">NF-kappa-B inhibitor cactus-like</fullName>
    </submittedName>
</protein>
<evidence type="ECO:0000256" key="2">
    <source>
        <dbReference type="ARBA" id="ARBA00023043"/>
    </source>
</evidence>
<name>A0A6J1PYK9_9HYME</name>
<keyword evidence="5" id="KW-1185">Reference proteome</keyword>
<feature type="repeat" description="ANK" evidence="3">
    <location>
        <begin position="255"/>
        <end position="287"/>
    </location>
</feature>
<feature type="compositionally biased region" description="Acidic residues" evidence="4">
    <location>
        <begin position="180"/>
        <end position="196"/>
    </location>
</feature>
<gene>
    <name evidence="6" type="primary">LOC112456272</name>
</gene>
<dbReference type="PANTHER" id="PTHR46680">
    <property type="entry name" value="NF-KAPPA-B INHIBITOR ALPHA"/>
    <property type="match status" value="1"/>
</dbReference>
<evidence type="ECO:0000256" key="1">
    <source>
        <dbReference type="ARBA" id="ARBA00022737"/>
    </source>
</evidence>
<dbReference type="PRINTS" id="PR01415">
    <property type="entry name" value="ANKYRIN"/>
</dbReference>
<dbReference type="AlphaFoldDB" id="A0A6J1PYK9"/>
<dbReference type="Proteomes" id="UP000504618">
    <property type="component" value="Unplaced"/>
</dbReference>
<feature type="repeat" description="ANK" evidence="3">
    <location>
        <begin position="339"/>
        <end position="371"/>
    </location>
</feature>
<feature type="region of interest" description="Disordered" evidence="4">
    <location>
        <begin position="434"/>
        <end position="462"/>
    </location>
</feature>
<dbReference type="InterPro" id="IPR036770">
    <property type="entry name" value="Ankyrin_rpt-contain_sf"/>
</dbReference>
<accession>A0A6J1PYK9</accession>
<dbReference type="InterPro" id="IPR002110">
    <property type="entry name" value="Ankyrin_rpt"/>
</dbReference>
<dbReference type="InterPro" id="IPR051070">
    <property type="entry name" value="NF-kappa-B_inhibitor"/>
</dbReference>
<dbReference type="PROSITE" id="PS50088">
    <property type="entry name" value="ANK_REPEAT"/>
    <property type="match status" value="2"/>
</dbReference>
<feature type="compositionally biased region" description="Low complexity" evidence="4">
    <location>
        <begin position="98"/>
        <end position="120"/>
    </location>
</feature>
<dbReference type="PANTHER" id="PTHR46680:SF3">
    <property type="entry name" value="NF-KAPPA-B INHIBITOR CACTUS"/>
    <property type="match status" value="1"/>
</dbReference>
<feature type="compositionally biased region" description="Basic and acidic residues" evidence="4">
    <location>
        <begin position="75"/>
        <end position="97"/>
    </location>
</feature>
<feature type="compositionally biased region" description="Acidic residues" evidence="4">
    <location>
        <begin position="443"/>
        <end position="458"/>
    </location>
</feature>
<reference evidence="6" key="1">
    <citation type="submission" date="2025-08" db="UniProtKB">
        <authorList>
            <consortium name="RefSeq"/>
        </authorList>
    </citation>
    <scope>IDENTIFICATION</scope>
    <source>
        <tissue evidence="6">Whole body</tissue>
    </source>
</reference>
<feature type="region of interest" description="Disordered" evidence="4">
    <location>
        <begin position="1"/>
        <end position="125"/>
    </location>
</feature>
<dbReference type="SMART" id="SM00248">
    <property type="entry name" value="ANK"/>
    <property type="match status" value="5"/>
</dbReference>
<keyword evidence="2 3" id="KW-0040">ANK repeat</keyword>
<dbReference type="RefSeq" id="XP_024874463.1">
    <property type="nucleotide sequence ID" value="XM_025018695.1"/>
</dbReference>
<dbReference type="SUPFAM" id="SSF48403">
    <property type="entry name" value="Ankyrin repeat"/>
    <property type="match status" value="1"/>
</dbReference>
<feature type="region of interest" description="Disordered" evidence="4">
    <location>
        <begin position="178"/>
        <end position="209"/>
    </location>
</feature>
<proteinExistence type="predicted"/>
<dbReference type="PROSITE" id="PS50297">
    <property type="entry name" value="ANK_REP_REGION"/>
    <property type="match status" value="2"/>
</dbReference>
<evidence type="ECO:0000313" key="6">
    <source>
        <dbReference type="RefSeq" id="XP_024874463.1"/>
    </source>
</evidence>
<dbReference type="GO" id="GO:0051059">
    <property type="term" value="F:NF-kappaB binding"/>
    <property type="evidence" value="ECO:0007669"/>
    <property type="project" value="TreeGrafter"/>
</dbReference>